<dbReference type="AlphaFoldDB" id="A0A0K6I627"/>
<dbReference type="EMBL" id="CYHE01000010">
    <property type="protein sequence ID" value="CUA98528.1"/>
    <property type="molecule type" value="Genomic_DNA"/>
</dbReference>
<protein>
    <submittedName>
        <fullName evidence="2">Uncharacterized protein conserved in bacteria (DUF2336)</fullName>
    </submittedName>
</protein>
<dbReference type="OrthoDB" id="7673009at2"/>
<proteinExistence type="predicted"/>
<feature type="region of interest" description="Disordered" evidence="1">
    <location>
        <begin position="342"/>
        <end position="362"/>
    </location>
</feature>
<organism evidence="2 3">
    <name type="scientific">Pannonibacter indicus</name>
    <dbReference type="NCBI Taxonomy" id="466044"/>
    <lineage>
        <taxon>Bacteria</taxon>
        <taxon>Pseudomonadati</taxon>
        <taxon>Pseudomonadota</taxon>
        <taxon>Alphaproteobacteria</taxon>
        <taxon>Hyphomicrobiales</taxon>
        <taxon>Stappiaceae</taxon>
        <taxon>Pannonibacter</taxon>
    </lineage>
</organism>
<dbReference type="InterPro" id="IPR019285">
    <property type="entry name" value="DUF2336"/>
</dbReference>
<reference evidence="3" key="1">
    <citation type="submission" date="2015-08" db="EMBL/GenBank/DDBJ databases">
        <authorList>
            <person name="Varghese N."/>
        </authorList>
    </citation>
    <scope>NUCLEOTIDE SEQUENCE [LARGE SCALE GENOMIC DNA]</scope>
    <source>
        <strain evidence="3">DSM 23407</strain>
    </source>
</reference>
<gene>
    <name evidence="2" type="ORF">Ga0061067_11032</name>
</gene>
<evidence type="ECO:0000313" key="2">
    <source>
        <dbReference type="EMBL" id="CUA98528.1"/>
    </source>
</evidence>
<evidence type="ECO:0000256" key="1">
    <source>
        <dbReference type="SAM" id="MobiDB-lite"/>
    </source>
</evidence>
<name>A0A0K6I627_9HYPH</name>
<evidence type="ECO:0000313" key="3">
    <source>
        <dbReference type="Proteomes" id="UP000183900"/>
    </source>
</evidence>
<dbReference type="Proteomes" id="UP000183900">
    <property type="component" value="Unassembled WGS sequence"/>
</dbReference>
<accession>A0A0K6I627</accession>
<dbReference type="Pfam" id="PF10098">
    <property type="entry name" value="DUF2336"/>
    <property type="match status" value="1"/>
</dbReference>
<sequence>MAQELISLAMNPSPDARSELMQRLADIFLLRAEQNSVEELQLFDQVIQRLLDDSPLDERMRLAEKIASFAGTPTGLAVRLAQDEILVARPVLEQSPALGPQELAALAEDLGEDHLECMTRRNDLPAEVSDTLIRRGQVRVWRRLAGNRRIRLSEGALATLARAAQEDAVLREEITLRADLTPRICRGLMPFVGTETQERLKELAAGRLTAEDLEGIARRRKIRRKLGTLLDTSNTGRLWRAITLGSAMLDDVIQLMLEDDRLTNAADLIALACNTHKAHVRSAVFSIEGDRLLNFARLAGLSLPSFAQLVRARSKHMQIPPEHAEALIERFVSEAESELERKRMRSDFAAHRHRRPLSESPS</sequence>
<keyword evidence="3" id="KW-1185">Reference proteome</keyword>